<evidence type="ECO:0000256" key="4">
    <source>
        <dbReference type="ARBA" id="ARBA00023014"/>
    </source>
</evidence>
<evidence type="ECO:0000256" key="3">
    <source>
        <dbReference type="ARBA" id="ARBA00023004"/>
    </source>
</evidence>
<dbReference type="PROSITE" id="PS51296">
    <property type="entry name" value="RIESKE"/>
    <property type="match status" value="1"/>
</dbReference>
<dbReference type="GO" id="GO:0046872">
    <property type="term" value="F:metal ion binding"/>
    <property type="evidence" value="ECO:0007669"/>
    <property type="project" value="UniProtKB-KW"/>
</dbReference>
<feature type="domain" description="Rieske" evidence="7">
    <location>
        <begin position="368"/>
        <end position="462"/>
    </location>
</feature>
<feature type="region of interest" description="Disordered" evidence="6">
    <location>
        <begin position="1"/>
        <end position="26"/>
    </location>
</feature>
<reference evidence="8" key="1">
    <citation type="submission" date="2021-05" db="EMBL/GenBank/DDBJ databases">
        <authorList>
            <person name="Pietrasiak N."/>
            <person name="Ward R."/>
            <person name="Stajich J.E."/>
            <person name="Kurbessoian T."/>
        </authorList>
    </citation>
    <scope>NUCLEOTIDE SEQUENCE</scope>
    <source>
        <strain evidence="8">CPER-KK1</strain>
    </source>
</reference>
<dbReference type="Pfam" id="PF00355">
    <property type="entry name" value="Rieske"/>
    <property type="match status" value="1"/>
</dbReference>
<evidence type="ECO:0000256" key="5">
    <source>
        <dbReference type="ARBA" id="ARBA00023157"/>
    </source>
</evidence>
<dbReference type="GO" id="GO:0004497">
    <property type="term" value="F:monooxygenase activity"/>
    <property type="evidence" value="ECO:0007669"/>
    <property type="project" value="UniProtKB-ARBA"/>
</dbReference>
<dbReference type="InterPro" id="IPR050464">
    <property type="entry name" value="Zeta_carotene_desat/Oxidored"/>
</dbReference>
<dbReference type="PANTHER" id="PTHR42923:SF43">
    <property type="entry name" value="AMINE OXIDASE"/>
    <property type="match status" value="1"/>
</dbReference>
<dbReference type="InterPro" id="IPR002937">
    <property type="entry name" value="Amino_oxidase"/>
</dbReference>
<name>A0A951PJK2_9CYAN</name>
<dbReference type="GO" id="GO:0016705">
    <property type="term" value="F:oxidoreductase activity, acting on paired donors, with incorporation or reduction of molecular oxygen"/>
    <property type="evidence" value="ECO:0007669"/>
    <property type="project" value="UniProtKB-ARBA"/>
</dbReference>
<dbReference type="InterPro" id="IPR036922">
    <property type="entry name" value="Rieske_2Fe-2S_sf"/>
</dbReference>
<keyword evidence="3" id="KW-0408">Iron</keyword>
<dbReference type="PRINTS" id="PR00162">
    <property type="entry name" value="RIESKE"/>
</dbReference>
<keyword evidence="4" id="KW-0411">Iron-sulfur</keyword>
<dbReference type="EMBL" id="JAHHIF010000008">
    <property type="protein sequence ID" value="MBW4544309.1"/>
    <property type="molecule type" value="Genomic_DNA"/>
</dbReference>
<gene>
    <name evidence="8" type="ORF">KME25_07700</name>
</gene>
<keyword evidence="1" id="KW-0001">2Fe-2S</keyword>
<reference evidence="8" key="2">
    <citation type="journal article" date="2022" name="Microbiol. Resour. Announc.">
        <title>Metagenome Sequencing to Explore Phylogenomics of Terrestrial Cyanobacteria.</title>
        <authorList>
            <person name="Ward R.D."/>
            <person name="Stajich J.E."/>
            <person name="Johansen J.R."/>
            <person name="Huntemann M."/>
            <person name="Clum A."/>
            <person name="Foster B."/>
            <person name="Foster B."/>
            <person name="Roux S."/>
            <person name="Palaniappan K."/>
            <person name="Varghese N."/>
            <person name="Mukherjee S."/>
            <person name="Reddy T.B.K."/>
            <person name="Daum C."/>
            <person name="Copeland A."/>
            <person name="Chen I.A."/>
            <person name="Ivanova N.N."/>
            <person name="Kyrpides N.C."/>
            <person name="Shapiro N."/>
            <person name="Eloe-Fadrosh E.A."/>
            <person name="Pietrasiak N."/>
        </authorList>
    </citation>
    <scope>NUCLEOTIDE SEQUENCE</scope>
    <source>
        <strain evidence="8">CPER-KK1</strain>
    </source>
</reference>
<evidence type="ECO:0000256" key="1">
    <source>
        <dbReference type="ARBA" id="ARBA00022714"/>
    </source>
</evidence>
<dbReference type="Gene3D" id="2.102.10.10">
    <property type="entry name" value="Rieske [2Fe-2S] iron-sulphur domain"/>
    <property type="match status" value="1"/>
</dbReference>
<dbReference type="InterPro" id="IPR036188">
    <property type="entry name" value="FAD/NAD-bd_sf"/>
</dbReference>
<dbReference type="AlphaFoldDB" id="A0A951PJK2"/>
<dbReference type="InterPro" id="IPR005805">
    <property type="entry name" value="Rieske_Fe-S_prot_C"/>
</dbReference>
<dbReference type="PANTHER" id="PTHR42923">
    <property type="entry name" value="PROTOPORPHYRINOGEN OXIDASE"/>
    <property type="match status" value="1"/>
</dbReference>
<keyword evidence="5" id="KW-1015">Disulfide bond</keyword>
<evidence type="ECO:0000256" key="6">
    <source>
        <dbReference type="SAM" id="MobiDB-lite"/>
    </source>
</evidence>
<evidence type="ECO:0000313" key="9">
    <source>
        <dbReference type="Proteomes" id="UP000753908"/>
    </source>
</evidence>
<dbReference type="GO" id="GO:0051537">
    <property type="term" value="F:2 iron, 2 sulfur cluster binding"/>
    <property type="evidence" value="ECO:0007669"/>
    <property type="project" value="UniProtKB-KW"/>
</dbReference>
<proteinExistence type="predicted"/>
<dbReference type="Proteomes" id="UP000753908">
    <property type="component" value="Unassembled WGS sequence"/>
</dbReference>
<dbReference type="Gene3D" id="3.50.50.60">
    <property type="entry name" value="FAD/NAD(P)-binding domain"/>
    <property type="match status" value="1"/>
</dbReference>
<dbReference type="SUPFAM" id="SSF50022">
    <property type="entry name" value="ISP domain"/>
    <property type="match status" value="1"/>
</dbReference>
<dbReference type="GO" id="GO:0016020">
    <property type="term" value="C:membrane"/>
    <property type="evidence" value="ECO:0007669"/>
    <property type="project" value="InterPro"/>
</dbReference>
<sequence length="695" mass="77599">MKNQFSNSPVVPASTPIQKNDESAQNFPGISRRTALKLLGVGAVGGMLGYSRFSKPQPTIFQQDSLDLPRYLNQDRSVVVVGAGLAGLACAYELSQRGFKVTLLERSPQLGGKVASWQIQVGNETFMMEHGFHGFFPQYYNLNSLVEELEIKDNFLSLESYSVVFRDGKYNPEVFRPNHSAFPWNIVDLAIASPNCLNWGINLIKPKHWQVFQAIGGFQIPRSFDRLDHLSVAEWVEQDFPQGLYDLYFLPFAKSSLNAPDELSVGELMQFFHFYFFGNPEGLAFNGTRQDMGTSLVQPIARAIQRNGGKIVTEATVSRFNWQQEQIDSLSYQQGSIQSNVPFWVKRNTIMGTREGGQGGNFTEISEQTASLSSQSPTDAQSPSLEYYGAGDAVFAVAPGDTKAVSLTCTHQGCTVQHQADGKFLCPCHGALYDAEGRVIAGPAKRDLPHFEIAQRAEDQIQLVGVQSVTPLETAEATIKADYYVFATDVPGVQQLFKLCEGEVNTQVHTQVEKLSIADPFAVARFWFDRDFDWEHSNFSSLSGYQLTDSITLYHRIQDQFIDWNQKTGGSVVELHAYCYKEKEFPTQQALLTTFEQELYEIVPSLAQAKMLHRELVNQKNFSGYPPGSYAERPETDTGVPNLIFAGDWVKMPFPCGLMERAISSGLLAANEILHREGLQRRSLFSVNPEGILKI</sequence>
<evidence type="ECO:0000259" key="7">
    <source>
        <dbReference type="PROSITE" id="PS51296"/>
    </source>
</evidence>
<comment type="caution">
    <text evidence="8">The sequence shown here is derived from an EMBL/GenBank/DDBJ whole genome shotgun (WGS) entry which is preliminary data.</text>
</comment>
<evidence type="ECO:0000313" key="8">
    <source>
        <dbReference type="EMBL" id="MBW4544309.1"/>
    </source>
</evidence>
<dbReference type="SUPFAM" id="SSF51905">
    <property type="entry name" value="FAD/NAD(P)-binding domain"/>
    <property type="match status" value="1"/>
</dbReference>
<evidence type="ECO:0000256" key="2">
    <source>
        <dbReference type="ARBA" id="ARBA00022723"/>
    </source>
</evidence>
<keyword evidence="2" id="KW-0479">Metal-binding</keyword>
<dbReference type="Pfam" id="PF01593">
    <property type="entry name" value="Amino_oxidase"/>
    <property type="match status" value="2"/>
</dbReference>
<accession>A0A951PJK2</accession>
<organism evidence="8 9">
    <name type="scientific">Symplocastrum torsivum CPER-KK1</name>
    <dbReference type="NCBI Taxonomy" id="450513"/>
    <lineage>
        <taxon>Bacteria</taxon>
        <taxon>Bacillati</taxon>
        <taxon>Cyanobacteriota</taxon>
        <taxon>Cyanophyceae</taxon>
        <taxon>Oscillatoriophycideae</taxon>
        <taxon>Oscillatoriales</taxon>
        <taxon>Microcoleaceae</taxon>
        <taxon>Symplocastrum</taxon>
    </lineage>
</organism>
<dbReference type="InterPro" id="IPR017941">
    <property type="entry name" value="Rieske_2Fe-2S"/>
</dbReference>
<protein>
    <submittedName>
        <fullName evidence="8">FAD-dependent oxidoreductase</fullName>
    </submittedName>
</protein>
<dbReference type="CDD" id="cd03467">
    <property type="entry name" value="Rieske"/>
    <property type="match status" value="1"/>
</dbReference>